<name>A0A068QW09_9GAMM</name>
<proteinExistence type="predicted"/>
<dbReference type="STRING" id="351671.XDD1_2366"/>
<evidence type="ECO:0000313" key="3">
    <source>
        <dbReference type="EMBL" id="TYP05670.1"/>
    </source>
</evidence>
<dbReference type="EMBL" id="FO704550">
    <property type="protein sequence ID" value="CDG18065.1"/>
    <property type="molecule type" value="Genomic_DNA"/>
</dbReference>
<dbReference type="OrthoDB" id="2086224at2"/>
<dbReference type="HOGENOM" id="CLU_020336_50_2_6"/>
<dbReference type="PRINTS" id="PR00111">
    <property type="entry name" value="ABHYDROLASE"/>
</dbReference>
<dbReference type="PANTHER" id="PTHR43798:SF33">
    <property type="entry name" value="HYDROLASE, PUTATIVE (AFU_ORTHOLOGUE AFUA_2G14860)-RELATED"/>
    <property type="match status" value="1"/>
</dbReference>
<protein>
    <submittedName>
        <fullName evidence="3">Pimeloyl-ACP methyl ester carboxylesterase</fullName>
    </submittedName>
    <submittedName>
        <fullName evidence="2">Putative Carboxylesterase</fullName>
        <ecNumber evidence="2">3.1.1.1</ecNumber>
    </submittedName>
</protein>
<dbReference type="SUPFAM" id="SSF53474">
    <property type="entry name" value="alpha/beta-Hydrolases"/>
    <property type="match status" value="1"/>
</dbReference>
<dbReference type="KEGG" id="xdo:XDD1_2366"/>
<dbReference type="EMBL" id="VNHN01000029">
    <property type="protein sequence ID" value="TYP05670.1"/>
    <property type="molecule type" value="Genomic_DNA"/>
</dbReference>
<dbReference type="AlphaFoldDB" id="A0A068QW09"/>
<dbReference type="InterPro" id="IPR029058">
    <property type="entry name" value="AB_hydrolase_fold"/>
</dbReference>
<dbReference type="Proteomes" id="UP000032721">
    <property type="component" value="Chromosome"/>
</dbReference>
<evidence type="ECO:0000313" key="2">
    <source>
        <dbReference type="EMBL" id="CDG18065.1"/>
    </source>
</evidence>
<dbReference type="GO" id="GO:0106435">
    <property type="term" value="F:carboxylesterase activity"/>
    <property type="evidence" value="ECO:0007669"/>
    <property type="project" value="UniProtKB-EC"/>
</dbReference>
<dbReference type="InterPro" id="IPR050266">
    <property type="entry name" value="AB_hydrolase_sf"/>
</dbReference>
<organism evidence="2 4">
    <name type="scientific">Xenorhabdus doucetiae</name>
    <dbReference type="NCBI Taxonomy" id="351671"/>
    <lineage>
        <taxon>Bacteria</taxon>
        <taxon>Pseudomonadati</taxon>
        <taxon>Pseudomonadota</taxon>
        <taxon>Gammaproteobacteria</taxon>
        <taxon>Enterobacterales</taxon>
        <taxon>Morganellaceae</taxon>
        <taxon>Xenorhabdus</taxon>
    </lineage>
</organism>
<dbReference type="Proteomes" id="UP000324170">
    <property type="component" value="Unassembled WGS sequence"/>
</dbReference>
<dbReference type="GO" id="GO:0016020">
    <property type="term" value="C:membrane"/>
    <property type="evidence" value="ECO:0007669"/>
    <property type="project" value="TreeGrafter"/>
</dbReference>
<sequence length="266" mass="29516">MKSVDKIIKLKDSFVSYRKECPEDPRNKTPIVFLHGTNSSGNSSFAGIKTAFSHDRTVIIPDYAGCGNSELPPKTVTIEHLAEQIAAVIEESSHTPVDLVGVSLGAVVAAVVAAKYPNLINKLILTAPWATNRDPRHQLIFKTWLHLEQNDKASAMAFGLSHAFSPEFLSSLGQETLQRICAQPAEKGIEQRIALGLTLDIKNYLTQIEKETLVIGLNRDTLIPPYRVHEVNRNIKNSTYQEINSGHAVHLEKTAEWVNLIKDFIN</sequence>
<reference evidence="2 4" key="1">
    <citation type="submission" date="2013-07" db="EMBL/GenBank/DDBJ databases">
        <authorList>
            <person name="Genoscope - CEA"/>
        </authorList>
    </citation>
    <scope>NUCLEOTIDE SEQUENCE [LARGE SCALE GENOMIC DNA]</scope>
    <source>
        <strain evidence="2">FRM16</strain>
        <strain evidence="4">FRM16 / DSM 17909</strain>
    </source>
</reference>
<evidence type="ECO:0000259" key="1">
    <source>
        <dbReference type="Pfam" id="PF00561"/>
    </source>
</evidence>
<feature type="domain" description="AB hydrolase-1" evidence="1">
    <location>
        <begin position="30"/>
        <end position="253"/>
    </location>
</feature>
<accession>A0A068QW09</accession>
<dbReference type="EC" id="3.1.1.1" evidence="2"/>
<evidence type="ECO:0000313" key="4">
    <source>
        <dbReference type="Proteomes" id="UP000032721"/>
    </source>
</evidence>
<dbReference type="Gene3D" id="3.40.50.1820">
    <property type="entry name" value="alpha/beta hydrolase"/>
    <property type="match status" value="1"/>
</dbReference>
<gene>
    <name evidence="3" type="ORF">LY16_02043</name>
    <name evidence="2" type="ORF">XDD1_2366</name>
</gene>
<reference evidence="3 5" key="2">
    <citation type="submission" date="2019-07" db="EMBL/GenBank/DDBJ databases">
        <title>Genomic Encyclopedia of Type Strains, Phase I: the one thousand microbial genomes (KMG-I) project.</title>
        <authorList>
            <person name="Kyrpides N."/>
        </authorList>
    </citation>
    <scope>NUCLEOTIDE SEQUENCE [LARGE SCALE GENOMIC DNA]</scope>
    <source>
        <strain evidence="3 5">DSM 17909</strain>
    </source>
</reference>
<dbReference type="RefSeq" id="WP_052705687.1">
    <property type="nucleotide sequence ID" value="NZ_CAWMED010000001.1"/>
</dbReference>
<evidence type="ECO:0000313" key="5">
    <source>
        <dbReference type="Proteomes" id="UP000324170"/>
    </source>
</evidence>
<keyword evidence="2" id="KW-0378">Hydrolase</keyword>
<keyword evidence="5" id="KW-1185">Reference proteome</keyword>
<dbReference type="Pfam" id="PF00561">
    <property type="entry name" value="Abhydrolase_1"/>
    <property type="match status" value="1"/>
</dbReference>
<dbReference type="InterPro" id="IPR000073">
    <property type="entry name" value="AB_hydrolase_1"/>
</dbReference>
<dbReference type="PANTHER" id="PTHR43798">
    <property type="entry name" value="MONOACYLGLYCEROL LIPASE"/>
    <property type="match status" value="1"/>
</dbReference>